<comment type="caution">
    <text evidence="2">The sequence shown here is derived from an EMBL/GenBank/DDBJ whole genome shotgun (WGS) entry which is preliminary data.</text>
</comment>
<proteinExistence type="predicted"/>
<gene>
    <name evidence="2" type="ORF">CPB84DRAFT_1823174</name>
</gene>
<sequence>MSTTSIVVDRDSIANVIQAMGITSTVNASSFFEALAQESRKNPPQPPPIDPSRKDKLLTAVRTLAPGEPAPELTADSSTSGKANLTPDQKARRQKLVERAKAEFKDKPPVIYLVTTPLASYEQLPWVCALSITVYDKTYQQFQTFANTWCLLGTGAQSCAVALESLNDNVKEGHLVQISSRWIFSCVFHSAIWGSNKVINVPLAVKPRNQMPNQATFFILGQRYFIEQLEYTVTPVPMQPSVTQGHTETLPTKGCLGILILQMTILHRCHSRKSKRIDVSQIGQGGKEEKVYDWQVERSKL</sequence>
<evidence type="ECO:0000256" key="1">
    <source>
        <dbReference type="SAM" id="MobiDB-lite"/>
    </source>
</evidence>
<accession>A0A9P5TQS0</accession>
<reference evidence="2" key="1">
    <citation type="submission" date="2020-11" db="EMBL/GenBank/DDBJ databases">
        <authorList>
            <consortium name="DOE Joint Genome Institute"/>
            <person name="Ahrendt S."/>
            <person name="Riley R."/>
            <person name="Andreopoulos W."/>
            <person name="LaButti K."/>
            <person name="Pangilinan J."/>
            <person name="Ruiz-duenas F.J."/>
            <person name="Barrasa J.M."/>
            <person name="Sanchez-Garcia M."/>
            <person name="Camarero S."/>
            <person name="Miyauchi S."/>
            <person name="Serrano A."/>
            <person name="Linde D."/>
            <person name="Babiker R."/>
            <person name="Drula E."/>
            <person name="Ayuso-Fernandez I."/>
            <person name="Pacheco R."/>
            <person name="Padilla G."/>
            <person name="Ferreira P."/>
            <person name="Barriuso J."/>
            <person name="Kellner H."/>
            <person name="Castanera R."/>
            <person name="Alfaro M."/>
            <person name="Ramirez L."/>
            <person name="Pisabarro A.G."/>
            <person name="Kuo A."/>
            <person name="Tritt A."/>
            <person name="Lipzen A."/>
            <person name="He G."/>
            <person name="Yan M."/>
            <person name="Ng V."/>
            <person name="Cullen D."/>
            <person name="Martin F."/>
            <person name="Rosso M.-N."/>
            <person name="Henrissat B."/>
            <person name="Hibbett D."/>
            <person name="Martinez A.T."/>
            <person name="Grigoriev I.V."/>
        </authorList>
    </citation>
    <scope>NUCLEOTIDE SEQUENCE</scope>
    <source>
        <strain evidence="2">AH 44721</strain>
    </source>
</reference>
<organism evidence="2 3">
    <name type="scientific">Gymnopilus junonius</name>
    <name type="common">Spectacular rustgill mushroom</name>
    <name type="synonym">Gymnopilus spectabilis subsp. junonius</name>
    <dbReference type="NCBI Taxonomy" id="109634"/>
    <lineage>
        <taxon>Eukaryota</taxon>
        <taxon>Fungi</taxon>
        <taxon>Dikarya</taxon>
        <taxon>Basidiomycota</taxon>
        <taxon>Agaricomycotina</taxon>
        <taxon>Agaricomycetes</taxon>
        <taxon>Agaricomycetidae</taxon>
        <taxon>Agaricales</taxon>
        <taxon>Agaricineae</taxon>
        <taxon>Hymenogastraceae</taxon>
        <taxon>Gymnopilus</taxon>
    </lineage>
</organism>
<keyword evidence="3" id="KW-1185">Reference proteome</keyword>
<protein>
    <submittedName>
        <fullName evidence="2">Uncharacterized protein</fullName>
    </submittedName>
</protein>
<feature type="region of interest" description="Disordered" evidence="1">
    <location>
        <begin position="65"/>
        <end position="92"/>
    </location>
</feature>
<evidence type="ECO:0000313" key="3">
    <source>
        <dbReference type="Proteomes" id="UP000724874"/>
    </source>
</evidence>
<feature type="compositionally biased region" description="Polar residues" evidence="1">
    <location>
        <begin position="75"/>
        <end position="87"/>
    </location>
</feature>
<dbReference type="Proteomes" id="UP000724874">
    <property type="component" value="Unassembled WGS sequence"/>
</dbReference>
<name>A0A9P5TQS0_GYMJU</name>
<evidence type="ECO:0000313" key="2">
    <source>
        <dbReference type="EMBL" id="KAF8905853.1"/>
    </source>
</evidence>
<dbReference type="EMBL" id="JADNYJ010000021">
    <property type="protein sequence ID" value="KAF8905853.1"/>
    <property type="molecule type" value="Genomic_DNA"/>
</dbReference>
<dbReference type="AlphaFoldDB" id="A0A9P5TQS0"/>